<sequence>MKTMIKYFLILVMLSLHIVLVGAVNYAFPSYEATVVTGMEVRRMDKDGLISKSNPPDGQVRDVYFLFTESPEEKKVMVYRNEDTGWGLPLYFKFNSADIQAKAQAYANEKQLVEIRYYGWRINWLNEFRNIVSIKPLEAGETLSKPWVSYILYAFLALTFFLSVQLVRGWFDSSK</sequence>
<dbReference type="EMBL" id="JWIZ01000048">
    <property type="protein sequence ID" value="KMK51125.1"/>
    <property type="molecule type" value="Genomic_DNA"/>
</dbReference>
<gene>
    <name evidence="2" type="ORF">RO21_07935</name>
</gene>
<feature type="transmembrane region" description="Helical" evidence="1">
    <location>
        <begin position="7"/>
        <end position="28"/>
    </location>
</feature>
<dbReference type="InterPro" id="IPR011088">
    <property type="entry name" value="Phage_phiNM3_A0EWY4"/>
</dbReference>
<proteinExistence type="predicted"/>
<keyword evidence="1" id="KW-0812">Transmembrane</keyword>
<dbReference type="Pfam" id="PF07509">
    <property type="entry name" value="DUF1523"/>
    <property type="match status" value="1"/>
</dbReference>
<evidence type="ECO:0000256" key="1">
    <source>
        <dbReference type="SAM" id="Phobius"/>
    </source>
</evidence>
<keyword evidence="1" id="KW-1133">Transmembrane helix</keyword>
<dbReference type="AlphaFoldDB" id="A0A0J5P5S8"/>
<reference evidence="2 3" key="1">
    <citation type="submission" date="2014-12" db="EMBL/GenBank/DDBJ databases">
        <title>Reclassification of Actinobacillus muris as Muribacter muris.</title>
        <authorList>
            <person name="Christensen H."/>
            <person name="Nicklas W."/>
            <person name="Bisgaard M."/>
        </authorList>
    </citation>
    <scope>NUCLEOTIDE SEQUENCE [LARGE SCALE GENOMIC DNA]</scope>
    <source>
        <strain evidence="2 3">Ackerman80-443D</strain>
    </source>
</reference>
<dbReference type="STRING" id="67855.RO21_07935"/>
<dbReference type="PATRIC" id="fig|67855.3.peg.1629"/>
<dbReference type="Proteomes" id="UP000036270">
    <property type="component" value="Unassembled WGS sequence"/>
</dbReference>
<accession>A0A0J5P5S8</accession>
<organism evidence="2 3">
    <name type="scientific">Muribacter muris</name>
    <dbReference type="NCBI Taxonomy" id="67855"/>
    <lineage>
        <taxon>Bacteria</taxon>
        <taxon>Pseudomonadati</taxon>
        <taxon>Pseudomonadota</taxon>
        <taxon>Gammaproteobacteria</taxon>
        <taxon>Pasteurellales</taxon>
        <taxon>Pasteurellaceae</taxon>
        <taxon>Muribacter</taxon>
    </lineage>
</organism>
<dbReference type="RefSeq" id="WP_047977262.1">
    <property type="nucleotide sequence ID" value="NZ_JWIZ01000048.1"/>
</dbReference>
<evidence type="ECO:0000313" key="3">
    <source>
        <dbReference type="Proteomes" id="UP000036270"/>
    </source>
</evidence>
<evidence type="ECO:0000313" key="2">
    <source>
        <dbReference type="EMBL" id="KMK51125.1"/>
    </source>
</evidence>
<comment type="caution">
    <text evidence="2">The sequence shown here is derived from an EMBL/GenBank/DDBJ whole genome shotgun (WGS) entry which is preliminary data.</text>
</comment>
<keyword evidence="3" id="KW-1185">Reference proteome</keyword>
<protein>
    <recommendedName>
        <fullName evidence="4">DUF1523 family protein</fullName>
    </recommendedName>
</protein>
<evidence type="ECO:0008006" key="4">
    <source>
        <dbReference type="Google" id="ProtNLM"/>
    </source>
</evidence>
<feature type="transmembrane region" description="Helical" evidence="1">
    <location>
        <begin position="150"/>
        <end position="171"/>
    </location>
</feature>
<keyword evidence="1" id="KW-0472">Membrane</keyword>
<name>A0A0J5P5S8_9PAST</name>